<dbReference type="InterPro" id="IPR036621">
    <property type="entry name" value="Anticodon-bd_dom_sf"/>
</dbReference>
<protein>
    <recommendedName>
        <fullName evidence="2">Anticodon-binding domain-containing protein</fullName>
    </recommendedName>
</protein>
<feature type="region of interest" description="Disordered" evidence="1">
    <location>
        <begin position="275"/>
        <end position="327"/>
    </location>
</feature>
<dbReference type="Proteomes" id="UP000570595">
    <property type="component" value="Unassembled WGS sequence"/>
</dbReference>
<dbReference type="InterPro" id="IPR004154">
    <property type="entry name" value="Anticodon-bd"/>
</dbReference>
<organism evidence="3 4">
    <name type="scientific">Perkinsus olseni</name>
    <name type="common">Perkinsus atlanticus</name>
    <dbReference type="NCBI Taxonomy" id="32597"/>
    <lineage>
        <taxon>Eukaryota</taxon>
        <taxon>Sar</taxon>
        <taxon>Alveolata</taxon>
        <taxon>Perkinsozoa</taxon>
        <taxon>Perkinsea</taxon>
        <taxon>Perkinsida</taxon>
        <taxon>Perkinsidae</taxon>
        <taxon>Perkinsus</taxon>
    </lineage>
</organism>
<dbReference type="GO" id="GO:0017101">
    <property type="term" value="C:aminoacyl-tRNA synthetase multienzyme complex"/>
    <property type="evidence" value="ECO:0007669"/>
    <property type="project" value="TreeGrafter"/>
</dbReference>
<accession>A0A7J6MBE7</accession>
<evidence type="ECO:0000259" key="2">
    <source>
        <dbReference type="Pfam" id="PF03129"/>
    </source>
</evidence>
<dbReference type="Pfam" id="PF03129">
    <property type="entry name" value="HGTP_anticodon"/>
    <property type="match status" value="1"/>
</dbReference>
<dbReference type="Gene3D" id="3.40.50.800">
    <property type="entry name" value="Anticodon-binding domain"/>
    <property type="match status" value="1"/>
</dbReference>
<evidence type="ECO:0000313" key="3">
    <source>
        <dbReference type="EMBL" id="KAF4668922.1"/>
    </source>
</evidence>
<name>A0A7J6MBE7_PEROL</name>
<dbReference type="GO" id="GO:0006433">
    <property type="term" value="P:prolyl-tRNA aminoacylation"/>
    <property type="evidence" value="ECO:0007669"/>
    <property type="project" value="InterPro"/>
</dbReference>
<dbReference type="EMBL" id="JABAHT010000030">
    <property type="protein sequence ID" value="KAF4668922.1"/>
    <property type="molecule type" value="Genomic_DNA"/>
</dbReference>
<evidence type="ECO:0000313" key="4">
    <source>
        <dbReference type="Proteomes" id="UP000570595"/>
    </source>
</evidence>
<dbReference type="SUPFAM" id="SSF52954">
    <property type="entry name" value="Class II aaRS ABD-related"/>
    <property type="match status" value="1"/>
</dbReference>
<feature type="domain" description="Anticodon-binding" evidence="2">
    <location>
        <begin position="143"/>
        <end position="223"/>
    </location>
</feature>
<reference evidence="3 4" key="1">
    <citation type="submission" date="2020-04" db="EMBL/GenBank/DDBJ databases">
        <title>Perkinsus olseni comparative genomics.</title>
        <authorList>
            <person name="Bogema D.R."/>
        </authorList>
    </citation>
    <scope>NUCLEOTIDE SEQUENCE [LARGE SCALE GENOMIC DNA]</scope>
    <source>
        <strain evidence="3">ATCC PRA-179</strain>
    </source>
</reference>
<dbReference type="PANTHER" id="PTHR43382">
    <property type="entry name" value="PROLYL-TRNA SYNTHETASE"/>
    <property type="match status" value="1"/>
</dbReference>
<dbReference type="GO" id="GO:0005524">
    <property type="term" value="F:ATP binding"/>
    <property type="evidence" value="ECO:0007669"/>
    <property type="project" value="InterPro"/>
</dbReference>
<dbReference type="GO" id="GO:0005737">
    <property type="term" value="C:cytoplasm"/>
    <property type="evidence" value="ECO:0007669"/>
    <property type="project" value="InterPro"/>
</dbReference>
<dbReference type="OrthoDB" id="443444at2759"/>
<comment type="caution">
    <text evidence="3">The sequence shown here is derived from an EMBL/GenBank/DDBJ whole genome shotgun (WGS) entry which is preliminary data.</text>
</comment>
<evidence type="ECO:0000256" key="1">
    <source>
        <dbReference type="SAM" id="MobiDB-lite"/>
    </source>
</evidence>
<sequence length="327" mass="36672">MRRGVSDSVSEVIAKGSSLLDKFSSSLWFLGIMPRKSKKNTTMEAEGCDPSTTAAVPVEAAAGKRKKARDRAEAEVKLEPESLEQRRRDLQRTIQKTVRKMREEGVDETLIKVEINRIKNREQRVLMHAVKQQQRVEKGSKHEVVVIPIAWKQKAREKAEVDSASIAVKRALLSAGVDAWLDHRREYTPGQKFAYWEHLGVKYRVEIGPNDVAQSQCVVVRADEPGEWLKHQRKRGVRLSCRGIMTALVELGYDGGGAAGDLDRLDDEILEGTAGQDAEQEATAEALTEEVDEDVAGNVALSSDAPKKEKRKTPYKSFIKRKKQRTE</sequence>
<feature type="compositionally biased region" description="Basic residues" evidence="1">
    <location>
        <begin position="308"/>
        <end position="327"/>
    </location>
</feature>
<proteinExistence type="predicted"/>
<dbReference type="AlphaFoldDB" id="A0A7J6MBE7"/>
<gene>
    <name evidence="3" type="ORF">FOZ61_005433</name>
</gene>
<dbReference type="PANTHER" id="PTHR43382:SF2">
    <property type="entry name" value="BIFUNCTIONAL GLUTAMATE_PROLINE--TRNA LIGASE"/>
    <property type="match status" value="1"/>
</dbReference>
<feature type="compositionally biased region" description="Acidic residues" evidence="1">
    <location>
        <begin position="278"/>
        <end position="295"/>
    </location>
</feature>
<dbReference type="GO" id="GO:0004827">
    <property type="term" value="F:proline-tRNA ligase activity"/>
    <property type="evidence" value="ECO:0007669"/>
    <property type="project" value="InterPro"/>
</dbReference>
<dbReference type="InterPro" id="IPR004499">
    <property type="entry name" value="Pro-tRNA-ligase_IIa_arc-type"/>
</dbReference>